<dbReference type="Proteomes" id="UP000248134">
    <property type="component" value="Unassembled WGS sequence"/>
</dbReference>
<evidence type="ECO:0000313" key="2">
    <source>
        <dbReference type="EMBL" id="PZA10306.1"/>
    </source>
</evidence>
<dbReference type="OrthoDB" id="8220232at2"/>
<evidence type="ECO:0000259" key="1">
    <source>
        <dbReference type="Pfam" id="PF18743"/>
    </source>
</evidence>
<dbReference type="RefSeq" id="WP_110786415.1">
    <property type="nucleotide sequence ID" value="NZ_QKQS01000023.1"/>
</dbReference>
<dbReference type="Pfam" id="PF18743">
    <property type="entry name" value="AHJR-like"/>
    <property type="match status" value="1"/>
</dbReference>
<name>A0A323UH69_RHOPL</name>
<feature type="domain" description="REase AHJR-like" evidence="1">
    <location>
        <begin position="2"/>
        <end position="101"/>
    </location>
</feature>
<reference evidence="2 3" key="1">
    <citation type="submission" date="2018-06" db="EMBL/GenBank/DDBJ databases">
        <title>Draft Whole-Genome Sequence of the purple photosynthetic bacterium Rhodospeudomonas palustris XCP.</title>
        <authorList>
            <person name="Rayyan A."/>
            <person name="Meyer T.E."/>
            <person name="Kyndt J.A."/>
        </authorList>
    </citation>
    <scope>NUCLEOTIDE SEQUENCE [LARGE SCALE GENOMIC DNA]</scope>
    <source>
        <strain evidence="2 3">XCP</strain>
    </source>
</reference>
<proteinExistence type="predicted"/>
<organism evidence="2 3">
    <name type="scientific">Rhodopseudomonas palustris</name>
    <dbReference type="NCBI Taxonomy" id="1076"/>
    <lineage>
        <taxon>Bacteria</taxon>
        <taxon>Pseudomonadati</taxon>
        <taxon>Pseudomonadota</taxon>
        <taxon>Alphaproteobacteria</taxon>
        <taxon>Hyphomicrobiales</taxon>
        <taxon>Nitrobacteraceae</taxon>
        <taxon>Rhodopseudomonas</taxon>
    </lineage>
</organism>
<dbReference type="AlphaFoldDB" id="A0A323UH69"/>
<sequence length="217" mass="23705">MTSTDVAEREVIELVLPRYRDEGYEIYVHPSPSLLPAFMKSYRPDAIAIKSGKKVAIKVIRGGEREPMAPGAGQSLFSGQNEWELQLVYAPPLGSPVELGVASRDDIEAAIRDVENLQSTGQWMPAILMAYATFEAIGRALLPDQFRRPQSPVRLIEVLASEGLVTPDEAQLVRQVISVRNAVAHGGFVPVDSTLVARFTDLLSTLADLLPGMKSHV</sequence>
<comment type="caution">
    <text evidence="2">The sequence shown here is derived from an EMBL/GenBank/DDBJ whole genome shotgun (WGS) entry which is preliminary data.</text>
</comment>
<accession>A0A323UH69</accession>
<protein>
    <recommendedName>
        <fullName evidence="1">REase AHJR-like domain-containing protein</fullName>
    </recommendedName>
</protein>
<dbReference type="EMBL" id="QKQS01000023">
    <property type="protein sequence ID" value="PZA10306.1"/>
    <property type="molecule type" value="Genomic_DNA"/>
</dbReference>
<evidence type="ECO:0000313" key="3">
    <source>
        <dbReference type="Proteomes" id="UP000248134"/>
    </source>
</evidence>
<dbReference type="InterPro" id="IPR040902">
    <property type="entry name" value="AHJR-like"/>
</dbReference>
<gene>
    <name evidence="2" type="ORF">DNX69_13040</name>
</gene>